<dbReference type="RefSeq" id="WP_249830923.1">
    <property type="nucleotide sequence ID" value="NZ_JAMGBE010000002.1"/>
</dbReference>
<proteinExistence type="predicted"/>
<evidence type="ECO:0000313" key="3">
    <source>
        <dbReference type="Proteomes" id="UP001165342"/>
    </source>
</evidence>
<dbReference type="Proteomes" id="UP001165342">
    <property type="component" value="Unassembled WGS sequence"/>
</dbReference>
<dbReference type="EMBL" id="JAMGBE010000002">
    <property type="protein sequence ID" value="MCL6729422.1"/>
    <property type="molecule type" value="Genomic_DNA"/>
</dbReference>
<keyword evidence="1" id="KW-0732">Signal</keyword>
<feature type="chain" id="PRO_5045130604" evidence="1">
    <location>
        <begin position="20"/>
        <end position="108"/>
    </location>
</feature>
<evidence type="ECO:0000313" key="2">
    <source>
        <dbReference type="EMBL" id="MCL6729422.1"/>
    </source>
</evidence>
<name>A0ABT0S0P9_9SPHN</name>
<keyword evidence="3" id="KW-1185">Reference proteome</keyword>
<gene>
    <name evidence="2" type="ORF">LZ538_05040</name>
</gene>
<reference evidence="2" key="1">
    <citation type="submission" date="2022-05" db="EMBL/GenBank/DDBJ databases">
        <authorList>
            <person name="Jo J.-H."/>
            <person name="Im W.-T."/>
        </authorList>
    </citation>
    <scope>NUCLEOTIDE SEQUENCE</scope>
    <source>
        <strain evidence="2">SE220</strain>
    </source>
</reference>
<sequence length="108" mass="11684">MRWLAIMVVLGLAPSTAQALDMQRGPNAQPGQSAAPRVNFRIVQDNLYQSRSSHRSGMIASTDVAPGTTVGVGIIKTPSRRSNAAGDWRLDSRGAVSRRAAVTFQFRF</sequence>
<evidence type="ECO:0000256" key="1">
    <source>
        <dbReference type="SAM" id="SignalP"/>
    </source>
</evidence>
<protein>
    <submittedName>
        <fullName evidence="2">Uncharacterized protein</fullName>
    </submittedName>
</protein>
<organism evidence="2 3">
    <name type="scientific">Sphingomonas hankyongi</name>
    <dbReference type="NCBI Taxonomy" id="2908209"/>
    <lineage>
        <taxon>Bacteria</taxon>
        <taxon>Pseudomonadati</taxon>
        <taxon>Pseudomonadota</taxon>
        <taxon>Alphaproteobacteria</taxon>
        <taxon>Sphingomonadales</taxon>
        <taxon>Sphingomonadaceae</taxon>
        <taxon>Sphingomonas</taxon>
    </lineage>
</organism>
<comment type="caution">
    <text evidence="2">The sequence shown here is derived from an EMBL/GenBank/DDBJ whole genome shotgun (WGS) entry which is preliminary data.</text>
</comment>
<feature type="signal peptide" evidence="1">
    <location>
        <begin position="1"/>
        <end position="19"/>
    </location>
</feature>
<accession>A0ABT0S0P9</accession>